<dbReference type="Gene3D" id="3.30.110.10">
    <property type="entry name" value="Translation initiation factor 3 (IF-3), C-terminal domain"/>
    <property type="match status" value="1"/>
</dbReference>
<gene>
    <name evidence="2" type="ORF">BaOVIS_019690</name>
</gene>
<feature type="region of interest" description="Disordered" evidence="1">
    <location>
        <begin position="113"/>
        <end position="142"/>
    </location>
</feature>
<comment type="caution">
    <text evidence="2">The sequence shown here is derived from an EMBL/GenBank/DDBJ whole genome shotgun (WGS) entry which is preliminary data.</text>
</comment>
<feature type="region of interest" description="Disordered" evidence="1">
    <location>
        <begin position="494"/>
        <end position="534"/>
    </location>
</feature>
<feature type="region of interest" description="Disordered" evidence="1">
    <location>
        <begin position="331"/>
        <end position="364"/>
    </location>
</feature>
<dbReference type="OrthoDB" id="10533613at2759"/>
<keyword evidence="2" id="KW-0396">Initiation factor</keyword>
<keyword evidence="2" id="KW-0648">Protein biosynthesis</keyword>
<protein>
    <submittedName>
        <fullName evidence="2">Translation initiation factor IF-3, putative</fullName>
    </submittedName>
</protein>
<feature type="compositionally biased region" description="Polar residues" evidence="1">
    <location>
        <begin position="237"/>
        <end position="254"/>
    </location>
</feature>
<name>A0A9W5TAU2_BABOV</name>
<dbReference type="SUPFAM" id="SSF55200">
    <property type="entry name" value="Translation initiation factor IF3, C-terminal domain"/>
    <property type="match status" value="1"/>
</dbReference>
<feature type="compositionally biased region" description="Basic and acidic residues" evidence="1">
    <location>
        <begin position="331"/>
        <end position="342"/>
    </location>
</feature>
<organism evidence="2 3">
    <name type="scientific">Babesia ovis</name>
    <dbReference type="NCBI Taxonomy" id="5869"/>
    <lineage>
        <taxon>Eukaryota</taxon>
        <taxon>Sar</taxon>
        <taxon>Alveolata</taxon>
        <taxon>Apicomplexa</taxon>
        <taxon>Aconoidasida</taxon>
        <taxon>Piroplasmida</taxon>
        <taxon>Babesiidae</taxon>
        <taxon>Babesia</taxon>
    </lineage>
</organism>
<dbReference type="InterPro" id="IPR036788">
    <property type="entry name" value="T_IF-3_C_sf"/>
</dbReference>
<dbReference type="EMBL" id="BLIY01000016">
    <property type="protein sequence ID" value="GFE54565.1"/>
    <property type="molecule type" value="Genomic_DNA"/>
</dbReference>
<keyword evidence="3" id="KW-1185">Reference proteome</keyword>
<feature type="compositionally biased region" description="Basic residues" evidence="1">
    <location>
        <begin position="131"/>
        <end position="140"/>
    </location>
</feature>
<evidence type="ECO:0000313" key="2">
    <source>
        <dbReference type="EMBL" id="GFE54565.1"/>
    </source>
</evidence>
<evidence type="ECO:0000313" key="3">
    <source>
        <dbReference type="Proteomes" id="UP001057455"/>
    </source>
</evidence>
<evidence type="ECO:0000256" key="1">
    <source>
        <dbReference type="SAM" id="MobiDB-lite"/>
    </source>
</evidence>
<feature type="compositionally biased region" description="Polar residues" evidence="1">
    <location>
        <begin position="353"/>
        <end position="362"/>
    </location>
</feature>
<accession>A0A9W5TAU2</accession>
<sequence>MQLYTTSGGLFASLSFVTNPRSVSVTNKTRSIARCNTYAGGINADSVFREAEELISELPANAPMPVAPNFASIRNTLIPLQQPPYEEPKADFGQRWNSNRVGERAIRQIIQSSFGRGNSHQQNEVFEQRAPTKKSVKHGPGRPVHMKIWMNIGTNDLLTRCKRARKFLEDGIPVAFKIEGQGQTANYMTHAKVIVNTAISVLGDVAKLGGGLQQHSNCLSQIFNPLKKVNKEELPPSAQSSTVSERSNTNQMKQTDNEEYRATEKSPPFLQNSLPTTDKEKMDCLDDGITDTPIELTGDAHDTYNSDPMEQKEITRNMTEPKPSRWKVKEYKEEPVKDDSGKGGDTAMDKATTVDSSGNNKALPSKFMTIDKTNEEKGLNKNVATTKNDEMMKRFLAMRAGNEVQANMPPPLPPVRPMVPSVIPPAPVMPPPLIPPVGLPPYSVAAQKVSPAIPYAPTNPGQQYGNSYNMRPSTSIYGRPPPQYSINPIQSKHIPMVTPNLPEPTTGNAVAPGTVRGDSKPQSGKSRWLVLDKD</sequence>
<feature type="region of interest" description="Disordered" evidence="1">
    <location>
        <begin position="231"/>
        <end position="278"/>
    </location>
</feature>
<dbReference type="GO" id="GO:0003743">
    <property type="term" value="F:translation initiation factor activity"/>
    <property type="evidence" value="ECO:0007669"/>
    <property type="project" value="UniProtKB-KW"/>
</dbReference>
<feature type="compositionally biased region" description="Polar residues" evidence="1">
    <location>
        <begin position="113"/>
        <end position="125"/>
    </location>
</feature>
<feature type="compositionally biased region" description="Basic and acidic residues" evidence="1">
    <location>
        <begin position="255"/>
        <end position="264"/>
    </location>
</feature>
<dbReference type="Proteomes" id="UP001057455">
    <property type="component" value="Unassembled WGS sequence"/>
</dbReference>
<proteinExistence type="predicted"/>
<dbReference type="AlphaFoldDB" id="A0A9W5TAU2"/>
<reference evidence="2" key="1">
    <citation type="submission" date="2019-12" db="EMBL/GenBank/DDBJ databases">
        <title>Genome sequence of Babesia ovis.</title>
        <authorList>
            <person name="Yamagishi J."/>
            <person name="Sevinc F."/>
            <person name="Xuan X."/>
        </authorList>
    </citation>
    <scope>NUCLEOTIDE SEQUENCE</scope>
    <source>
        <strain evidence="2">Selcuk</strain>
    </source>
</reference>